<dbReference type="EMBL" id="CAADJA010000002">
    <property type="protein sequence ID" value="VFS49233.1"/>
    <property type="molecule type" value="Genomic_DNA"/>
</dbReference>
<evidence type="ECO:0000313" key="2">
    <source>
        <dbReference type="Proteomes" id="UP000373449"/>
    </source>
</evidence>
<organism evidence="1 2">
    <name type="scientific">Budvicia aquatica</name>
    <dbReference type="NCBI Taxonomy" id="82979"/>
    <lineage>
        <taxon>Bacteria</taxon>
        <taxon>Pseudomonadati</taxon>
        <taxon>Pseudomonadota</taxon>
        <taxon>Gammaproteobacteria</taxon>
        <taxon>Enterobacterales</taxon>
        <taxon>Budviciaceae</taxon>
        <taxon>Budvicia</taxon>
    </lineage>
</organism>
<accession>A0A484ZPA6</accession>
<dbReference type="AlphaFoldDB" id="A0A484ZPA6"/>
<reference evidence="1 2" key="1">
    <citation type="submission" date="2019-03" db="EMBL/GenBank/DDBJ databases">
        <authorList>
            <consortium name="Pathogen Informatics"/>
        </authorList>
    </citation>
    <scope>NUCLEOTIDE SEQUENCE [LARGE SCALE GENOMIC DNA]</scope>
    <source>
        <strain evidence="1 2">NCTC12282</strain>
    </source>
</reference>
<proteinExistence type="predicted"/>
<gene>
    <name evidence="1" type="ORF">NCTC12282_03697</name>
</gene>
<evidence type="ECO:0000313" key="1">
    <source>
        <dbReference type="EMBL" id="VFS49233.1"/>
    </source>
</evidence>
<name>A0A484ZPA6_9GAMM</name>
<protein>
    <submittedName>
        <fullName evidence="1">Uncharacterized protein</fullName>
    </submittedName>
</protein>
<dbReference type="Proteomes" id="UP000373449">
    <property type="component" value="Unassembled WGS sequence"/>
</dbReference>
<sequence length="29" mass="3555">MMEKIKQTTALTLFCTVFYLVADWMEWVR</sequence>